<evidence type="ECO:0000313" key="1">
    <source>
        <dbReference type="EMBL" id="AGE53951.1"/>
    </source>
</evidence>
<organismHost>
    <name type="scientific">Chlorella</name>
    <dbReference type="NCBI Taxonomy" id="3071"/>
</organismHost>
<gene>
    <name evidence="1" type="primary">IL-3A_515L</name>
    <name evidence="1" type="ORF">PBCVIL3A_515L</name>
</gene>
<reference evidence="1 2" key="1">
    <citation type="submission" date="2012-10" db="EMBL/GenBank/DDBJ databases">
        <title>Towards defining the chloroviruses: a genomic journey through a genus of large DNA viruses.</title>
        <authorList>
            <person name="Jeanniard A."/>
            <person name="Dunigan D.D."/>
            <person name="Gurnon J.R."/>
            <person name="Agarkova I."/>
            <person name="Kang M."/>
            <person name="Vitek J."/>
            <person name="Duncan G."/>
            <person name="McClung O.W."/>
            <person name="Larsen M."/>
            <person name="Claverie J.-M."/>
            <person name="Van Etten J.L."/>
            <person name="Blanc G."/>
        </authorList>
    </citation>
    <scope>NUCLEOTIDE SEQUENCE [LARGE SCALE GENOMIC DNA]</scope>
</reference>
<organism evidence="1 2">
    <name type="scientific">Paramecium bursaria Chlorella virus IL3A</name>
    <name type="common">PBCV-IL3A</name>
    <dbReference type="NCBI Taxonomy" id="46019"/>
    <lineage>
        <taxon>Viruses</taxon>
        <taxon>Varidnaviria</taxon>
        <taxon>Bamfordvirae</taxon>
        <taxon>Nucleocytoviricota</taxon>
        <taxon>Megaviricetes</taxon>
        <taxon>Algavirales</taxon>
        <taxon>Phycodnaviridae</taxon>
        <taxon>Chlorovirus</taxon>
        <taxon>Chlorovirus illinoense</taxon>
    </lineage>
</organism>
<name>M1HW50_PBCVI</name>
<dbReference type="EMBL" id="JX997169">
    <property type="protein sequence ID" value="AGE53951.1"/>
    <property type="molecule type" value="Genomic_DNA"/>
</dbReference>
<sequence length="289" mass="31285">MMNFILVLLIVAMIGTILVSESKYLFSKPVCKNCGVNAVTLPVDISTGKLAKVAEAVKKQTEEIKMLLKQKQSAPKAPELTNPIEHIKASTTVVSGANGLENVIDEDLPFSDFKGVPVAETTVEGMIKGIRPPTYADPRVMNPALAAAPVQFSDPTQFGTFGVTDDVSPAFSTEDKIPKTNAKISSDISVEGYENSYDANGARLVMDGKVVKSECQLPSYQIRNSKHHTQLPMRSLNEPPPMVEDLVDESLFEGLQGYPVDEKLDLLTPPGTATPMSEWAAINYGLTDN</sequence>
<proteinExistence type="predicted"/>
<evidence type="ECO:0000313" key="2">
    <source>
        <dbReference type="Proteomes" id="UP000247091"/>
    </source>
</evidence>
<protein>
    <submittedName>
        <fullName evidence="1">Uncharacterized protein</fullName>
    </submittedName>
</protein>
<accession>M1HW50</accession>
<dbReference type="Proteomes" id="UP000247091">
    <property type="component" value="Segment"/>
</dbReference>